<dbReference type="EMBL" id="FQUU01000017">
    <property type="protein sequence ID" value="SHF73472.1"/>
    <property type="molecule type" value="Genomic_DNA"/>
</dbReference>
<dbReference type="Proteomes" id="UP000184048">
    <property type="component" value="Unassembled WGS sequence"/>
</dbReference>
<dbReference type="NCBIfam" id="NF037970">
    <property type="entry name" value="vanZ_1"/>
    <property type="match status" value="1"/>
</dbReference>
<evidence type="ECO:0000256" key="1">
    <source>
        <dbReference type="SAM" id="Phobius"/>
    </source>
</evidence>
<dbReference type="STRING" id="1121884.SAMN02745131_03398"/>
<dbReference type="PANTHER" id="PTHR28008">
    <property type="entry name" value="DOMAIN PROTEIN, PUTATIVE (AFU_ORTHOLOGUE AFUA_3G10980)-RELATED"/>
    <property type="match status" value="1"/>
</dbReference>
<keyword evidence="1" id="KW-0472">Membrane</keyword>
<feature type="transmembrane region" description="Helical" evidence="1">
    <location>
        <begin position="38"/>
        <end position="60"/>
    </location>
</feature>
<feature type="transmembrane region" description="Helical" evidence="1">
    <location>
        <begin position="7"/>
        <end position="26"/>
    </location>
</feature>
<dbReference type="InterPro" id="IPR006976">
    <property type="entry name" value="VanZ-like"/>
</dbReference>
<proteinExistence type="predicted"/>
<reference evidence="3 4" key="1">
    <citation type="submission" date="2016-11" db="EMBL/GenBank/DDBJ databases">
        <authorList>
            <person name="Jaros S."/>
            <person name="Januszkiewicz K."/>
            <person name="Wedrychowicz H."/>
        </authorList>
    </citation>
    <scope>NUCLEOTIDE SEQUENCE [LARGE SCALE GENOMIC DNA]</scope>
    <source>
        <strain evidence="3 4">DSM 18119</strain>
    </source>
</reference>
<organism evidence="3 4">
    <name type="scientific">Flavisolibacter ginsengisoli DSM 18119</name>
    <dbReference type="NCBI Taxonomy" id="1121884"/>
    <lineage>
        <taxon>Bacteria</taxon>
        <taxon>Pseudomonadati</taxon>
        <taxon>Bacteroidota</taxon>
        <taxon>Chitinophagia</taxon>
        <taxon>Chitinophagales</taxon>
        <taxon>Chitinophagaceae</taxon>
        <taxon>Flavisolibacter</taxon>
    </lineage>
</organism>
<feature type="transmembrane region" description="Helical" evidence="1">
    <location>
        <begin position="95"/>
        <end position="113"/>
    </location>
</feature>
<dbReference type="OrthoDB" id="667378at2"/>
<dbReference type="Pfam" id="PF04892">
    <property type="entry name" value="VanZ"/>
    <property type="match status" value="1"/>
</dbReference>
<feature type="domain" description="VanZ-like" evidence="2">
    <location>
        <begin position="49"/>
        <end position="113"/>
    </location>
</feature>
<evidence type="ECO:0000313" key="4">
    <source>
        <dbReference type="Proteomes" id="UP000184048"/>
    </source>
</evidence>
<dbReference type="AlphaFoldDB" id="A0A1M5E319"/>
<evidence type="ECO:0000259" key="2">
    <source>
        <dbReference type="Pfam" id="PF04892"/>
    </source>
</evidence>
<dbReference type="PANTHER" id="PTHR28008:SF1">
    <property type="entry name" value="DOMAIN PROTEIN, PUTATIVE (AFU_ORTHOLOGUE AFUA_3G10980)-RELATED"/>
    <property type="match status" value="1"/>
</dbReference>
<dbReference type="RefSeq" id="WP_072836534.1">
    <property type="nucleotide sequence ID" value="NZ_FQUU01000017.1"/>
</dbReference>
<gene>
    <name evidence="3" type="ORF">SAMN02745131_03398</name>
</gene>
<keyword evidence="4" id="KW-1185">Reference proteome</keyword>
<protein>
    <submittedName>
        <fullName evidence="3">VanZ like family protein</fullName>
    </submittedName>
</protein>
<evidence type="ECO:0000313" key="3">
    <source>
        <dbReference type="EMBL" id="SHF73472.1"/>
    </source>
</evidence>
<feature type="transmembrane region" description="Helical" evidence="1">
    <location>
        <begin position="67"/>
        <end position="83"/>
    </location>
</feature>
<name>A0A1M5E319_9BACT</name>
<sequence>MSTFLRYFLVILFVVLTGVLCTLPNFHPEHYLGTGYHWWLDMMIHGGYYFLLSVLLYSFYKKEKRPAYLFVSILLFSYILELAQKEVPGRSFSGLDFLSNTIGVGLAWGFCVLKRKRARLASVQ</sequence>
<keyword evidence="1" id="KW-1133">Transmembrane helix</keyword>
<keyword evidence="1" id="KW-0812">Transmembrane</keyword>
<accession>A0A1M5E319</accession>